<organism evidence="1 2">
    <name type="scientific">Stylosanthes scabra</name>
    <dbReference type="NCBI Taxonomy" id="79078"/>
    <lineage>
        <taxon>Eukaryota</taxon>
        <taxon>Viridiplantae</taxon>
        <taxon>Streptophyta</taxon>
        <taxon>Embryophyta</taxon>
        <taxon>Tracheophyta</taxon>
        <taxon>Spermatophyta</taxon>
        <taxon>Magnoliopsida</taxon>
        <taxon>eudicotyledons</taxon>
        <taxon>Gunneridae</taxon>
        <taxon>Pentapetalae</taxon>
        <taxon>rosids</taxon>
        <taxon>fabids</taxon>
        <taxon>Fabales</taxon>
        <taxon>Fabaceae</taxon>
        <taxon>Papilionoideae</taxon>
        <taxon>50 kb inversion clade</taxon>
        <taxon>dalbergioids sensu lato</taxon>
        <taxon>Dalbergieae</taxon>
        <taxon>Pterocarpus clade</taxon>
        <taxon>Stylosanthes</taxon>
    </lineage>
</organism>
<gene>
    <name evidence="1" type="ORF">PIB30_021099</name>
</gene>
<accession>A0ABU6Y9B3</accession>
<comment type="caution">
    <text evidence="1">The sequence shown here is derived from an EMBL/GenBank/DDBJ whole genome shotgun (WGS) entry which is preliminary data.</text>
</comment>
<keyword evidence="2" id="KW-1185">Reference proteome</keyword>
<dbReference type="EMBL" id="JASCZI010241724">
    <property type="protein sequence ID" value="MED6205813.1"/>
    <property type="molecule type" value="Genomic_DNA"/>
</dbReference>
<evidence type="ECO:0000313" key="1">
    <source>
        <dbReference type="EMBL" id="MED6205813.1"/>
    </source>
</evidence>
<proteinExistence type="predicted"/>
<evidence type="ECO:0000313" key="2">
    <source>
        <dbReference type="Proteomes" id="UP001341840"/>
    </source>
</evidence>
<reference evidence="1 2" key="1">
    <citation type="journal article" date="2023" name="Plants (Basel)">
        <title>Bridging the Gap: Combining Genomics and Transcriptomics Approaches to Understand Stylosanthes scabra, an Orphan Legume from the Brazilian Caatinga.</title>
        <authorList>
            <person name="Ferreira-Neto J.R.C."/>
            <person name="da Silva M.D."/>
            <person name="Binneck E."/>
            <person name="de Melo N.F."/>
            <person name="da Silva R.H."/>
            <person name="de Melo A.L.T.M."/>
            <person name="Pandolfi V."/>
            <person name="Bustamante F.O."/>
            <person name="Brasileiro-Vidal A.C."/>
            <person name="Benko-Iseppon A.M."/>
        </authorList>
    </citation>
    <scope>NUCLEOTIDE SEQUENCE [LARGE SCALE GENOMIC DNA]</scope>
    <source>
        <tissue evidence="1">Leaves</tissue>
    </source>
</reference>
<dbReference type="Proteomes" id="UP001341840">
    <property type="component" value="Unassembled WGS sequence"/>
</dbReference>
<protein>
    <submittedName>
        <fullName evidence="1">Uncharacterized protein</fullName>
    </submittedName>
</protein>
<sequence length="59" mass="6298">MRTRHLDRAGARSSLTIPSSRLKGVDAGVKGAAVWGSFGSRGRNSNPIDGYLIRSNLVD</sequence>
<name>A0ABU6Y9B3_9FABA</name>